<feature type="region of interest" description="Disordered" evidence="1">
    <location>
        <begin position="1"/>
        <end position="33"/>
    </location>
</feature>
<evidence type="ECO:0000313" key="2">
    <source>
        <dbReference type="EnsemblPlants" id="AET2Gv20721400.1"/>
    </source>
</evidence>
<reference evidence="3" key="1">
    <citation type="journal article" date="2014" name="Science">
        <title>Ancient hybridizations among the ancestral genomes of bread wheat.</title>
        <authorList>
            <consortium name="International Wheat Genome Sequencing Consortium,"/>
            <person name="Marcussen T."/>
            <person name="Sandve S.R."/>
            <person name="Heier L."/>
            <person name="Spannagl M."/>
            <person name="Pfeifer M."/>
            <person name="Jakobsen K.S."/>
            <person name="Wulff B.B."/>
            <person name="Steuernagel B."/>
            <person name="Mayer K.F."/>
            <person name="Olsen O.A."/>
        </authorList>
    </citation>
    <scope>NUCLEOTIDE SEQUENCE [LARGE SCALE GENOMIC DNA]</scope>
    <source>
        <strain evidence="3">cv. AL8/78</strain>
    </source>
</reference>
<reference evidence="3" key="2">
    <citation type="journal article" date="2017" name="Nat. Plants">
        <title>The Aegilops tauschii genome reveals multiple impacts of transposons.</title>
        <authorList>
            <person name="Zhao G."/>
            <person name="Zou C."/>
            <person name="Li K."/>
            <person name="Wang K."/>
            <person name="Li T."/>
            <person name="Gao L."/>
            <person name="Zhang X."/>
            <person name="Wang H."/>
            <person name="Yang Z."/>
            <person name="Liu X."/>
            <person name="Jiang W."/>
            <person name="Mao L."/>
            <person name="Kong X."/>
            <person name="Jiao Y."/>
            <person name="Jia J."/>
        </authorList>
    </citation>
    <scope>NUCLEOTIDE SEQUENCE [LARGE SCALE GENOMIC DNA]</scope>
    <source>
        <strain evidence="3">cv. AL8/78</strain>
    </source>
</reference>
<keyword evidence="3" id="KW-1185">Reference proteome</keyword>
<accession>A0A453C3D8</accession>
<proteinExistence type="predicted"/>
<protein>
    <submittedName>
        <fullName evidence="2">Uncharacterized protein</fullName>
    </submittedName>
</protein>
<dbReference type="Proteomes" id="UP000015105">
    <property type="component" value="Chromosome 2D"/>
</dbReference>
<name>A0A453C3D8_AEGTS</name>
<dbReference type="AlphaFoldDB" id="A0A453C3D8"/>
<reference evidence="2" key="4">
    <citation type="submission" date="2019-03" db="UniProtKB">
        <authorList>
            <consortium name="EnsemblPlants"/>
        </authorList>
    </citation>
    <scope>IDENTIFICATION</scope>
</reference>
<dbReference type="EnsemblPlants" id="AET2Gv20721400.1">
    <property type="protein sequence ID" value="AET2Gv20721400.1"/>
    <property type="gene ID" value="AET2Gv20721400"/>
</dbReference>
<reference evidence="2" key="5">
    <citation type="journal article" date="2021" name="G3 (Bethesda)">
        <title>Aegilops tauschii genome assembly Aet v5.0 features greater sequence contiguity and improved annotation.</title>
        <authorList>
            <person name="Wang L."/>
            <person name="Zhu T."/>
            <person name="Rodriguez J.C."/>
            <person name="Deal K.R."/>
            <person name="Dubcovsky J."/>
            <person name="McGuire P.E."/>
            <person name="Lux T."/>
            <person name="Spannagl M."/>
            <person name="Mayer K.F.X."/>
            <person name="Baldrich P."/>
            <person name="Meyers B.C."/>
            <person name="Huo N."/>
            <person name="Gu Y.Q."/>
            <person name="Zhou H."/>
            <person name="Devos K.M."/>
            <person name="Bennetzen J.L."/>
            <person name="Unver T."/>
            <person name="Budak H."/>
            <person name="Gulick P.J."/>
            <person name="Galiba G."/>
            <person name="Kalapos B."/>
            <person name="Nelson D.R."/>
            <person name="Li P."/>
            <person name="You F.M."/>
            <person name="Luo M.C."/>
            <person name="Dvorak J."/>
        </authorList>
    </citation>
    <scope>NUCLEOTIDE SEQUENCE [LARGE SCALE GENOMIC DNA]</scope>
    <source>
        <strain evidence="2">cv. AL8/78</strain>
    </source>
</reference>
<reference evidence="2" key="3">
    <citation type="journal article" date="2017" name="Nature">
        <title>Genome sequence of the progenitor of the wheat D genome Aegilops tauschii.</title>
        <authorList>
            <person name="Luo M.C."/>
            <person name="Gu Y.Q."/>
            <person name="Puiu D."/>
            <person name="Wang H."/>
            <person name="Twardziok S.O."/>
            <person name="Deal K.R."/>
            <person name="Huo N."/>
            <person name="Zhu T."/>
            <person name="Wang L."/>
            <person name="Wang Y."/>
            <person name="McGuire P.E."/>
            <person name="Liu S."/>
            <person name="Long H."/>
            <person name="Ramasamy R.K."/>
            <person name="Rodriguez J.C."/>
            <person name="Van S.L."/>
            <person name="Yuan L."/>
            <person name="Wang Z."/>
            <person name="Xia Z."/>
            <person name="Xiao L."/>
            <person name="Anderson O.D."/>
            <person name="Ouyang S."/>
            <person name="Liang Y."/>
            <person name="Zimin A.V."/>
            <person name="Pertea G."/>
            <person name="Qi P."/>
            <person name="Bennetzen J.L."/>
            <person name="Dai X."/>
            <person name="Dawson M.W."/>
            <person name="Muller H.G."/>
            <person name="Kugler K."/>
            <person name="Rivarola-Duarte L."/>
            <person name="Spannagl M."/>
            <person name="Mayer K.F.X."/>
            <person name="Lu F.H."/>
            <person name="Bevan M.W."/>
            <person name="Leroy P."/>
            <person name="Li P."/>
            <person name="You F.M."/>
            <person name="Sun Q."/>
            <person name="Liu Z."/>
            <person name="Lyons E."/>
            <person name="Wicker T."/>
            <person name="Salzberg S.L."/>
            <person name="Devos K.M."/>
            <person name="Dvorak J."/>
        </authorList>
    </citation>
    <scope>NUCLEOTIDE SEQUENCE [LARGE SCALE GENOMIC DNA]</scope>
    <source>
        <strain evidence="2">cv. AL8/78</strain>
    </source>
</reference>
<evidence type="ECO:0000256" key="1">
    <source>
        <dbReference type="SAM" id="MobiDB-lite"/>
    </source>
</evidence>
<evidence type="ECO:0000313" key="3">
    <source>
        <dbReference type="Proteomes" id="UP000015105"/>
    </source>
</evidence>
<dbReference type="Gramene" id="AET2Gv20721400.1">
    <property type="protein sequence ID" value="AET2Gv20721400.1"/>
    <property type="gene ID" value="AET2Gv20721400"/>
</dbReference>
<sequence>WLAAPEYKTSPHPPNRKKNPTTQPPLSEAPESCNLSLSANLGFLRRAR</sequence>
<organism evidence="2 3">
    <name type="scientific">Aegilops tauschii subsp. strangulata</name>
    <name type="common">Goatgrass</name>
    <dbReference type="NCBI Taxonomy" id="200361"/>
    <lineage>
        <taxon>Eukaryota</taxon>
        <taxon>Viridiplantae</taxon>
        <taxon>Streptophyta</taxon>
        <taxon>Embryophyta</taxon>
        <taxon>Tracheophyta</taxon>
        <taxon>Spermatophyta</taxon>
        <taxon>Magnoliopsida</taxon>
        <taxon>Liliopsida</taxon>
        <taxon>Poales</taxon>
        <taxon>Poaceae</taxon>
        <taxon>BOP clade</taxon>
        <taxon>Pooideae</taxon>
        <taxon>Triticodae</taxon>
        <taxon>Triticeae</taxon>
        <taxon>Triticinae</taxon>
        <taxon>Aegilops</taxon>
    </lineage>
</organism>